<dbReference type="KEGG" id="glz:GLAREA_08439"/>
<protein>
    <submittedName>
        <fullName evidence="2">Uncharacterized protein</fullName>
    </submittedName>
</protein>
<dbReference type="GeneID" id="19467488"/>
<reference evidence="2 3" key="1">
    <citation type="journal article" date="2013" name="BMC Genomics">
        <title>Genomics-driven discovery of the pneumocandin biosynthetic gene cluster in the fungus Glarea lozoyensis.</title>
        <authorList>
            <person name="Chen L."/>
            <person name="Yue Q."/>
            <person name="Zhang X."/>
            <person name="Xiang M."/>
            <person name="Wang C."/>
            <person name="Li S."/>
            <person name="Che Y."/>
            <person name="Ortiz-Lopez F.J."/>
            <person name="Bills G.F."/>
            <person name="Liu X."/>
            <person name="An Z."/>
        </authorList>
    </citation>
    <scope>NUCLEOTIDE SEQUENCE [LARGE SCALE GENOMIC DNA]</scope>
    <source>
        <strain evidence="3">ATCC 20868 / MF5171</strain>
    </source>
</reference>
<dbReference type="EMBL" id="KE145373">
    <property type="protein sequence ID" value="EPE24587.1"/>
    <property type="molecule type" value="Genomic_DNA"/>
</dbReference>
<feature type="compositionally biased region" description="Basic and acidic residues" evidence="1">
    <location>
        <begin position="53"/>
        <end position="70"/>
    </location>
</feature>
<accession>S3CDI3</accession>
<evidence type="ECO:0000313" key="3">
    <source>
        <dbReference type="Proteomes" id="UP000016922"/>
    </source>
</evidence>
<feature type="compositionally biased region" description="Polar residues" evidence="1">
    <location>
        <begin position="41"/>
        <end position="52"/>
    </location>
</feature>
<sequence length="85" mass="9550">MGHTGMAAEEQRQKIIRGWQSPKERATLLSPILSKKAEVPNGSTSEQSSNTSEKSEFKTQIHRDIEKESIHPLPLQEKLDLPKEG</sequence>
<evidence type="ECO:0000256" key="1">
    <source>
        <dbReference type="SAM" id="MobiDB-lite"/>
    </source>
</evidence>
<evidence type="ECO:0000313" key="2">
    <source>
        <dbReference type="EMBL" id="EPE24587.1"/>
    </source>
</evidence>
<dbReference type="RefSeq" id="XP_008088675.1">
    <property type="nucleotide sequence ID" value="XM_008090484.1"/>
</dbReference>
<proteinExistence type="predicted"/>
<feature type="region of interest" description="Disordered" evidence="1">
    <location>
        <begin position="1"/>
        <end position="85"/>
    </location>
</feature>
<organism evidence="2 3">
    <name type="scientific">Glarea lozoyensis (strain ATCC 20868 / MF5171)</name>
    <dbReference type="NCBI Taxonomy" id="1116229"/>
    <lineage>
        <taxon>Eukaryota</taxon>
        <taxon>Fungi</taxon>
        <taxon>Dikarya</taxon>
        <taxon>Ascomycota</taxon>
        <taxon>Pezizomycotina</taxon>
        <taxon>Leotiomycetes</taxon>
        <taxon>Helotiales</taxon>
        <taxon>Helotiaceae</taxon>
        <taxon>Glarea</taxon>
    </lineage>
</organism>
<keyword evidence="3" id="KW-1185">Reference proteome</keyword>
<dbReference type="Proteomes" id="UP000016922">
    <property type="component" value="Unassembled WGS sequence"/>
</dbReference>
<name>S3CDI3_GLAL2</name>
<dbReference type="OrthoDB" id="10434533at2759"/>
<dbReference type="AlphaFoldDB" id="S3CDI3"/>
<gene>
    <name evidence="2" type="ORF">GLAREA_08439</name>
</gene>
<dbReference type="HOGENOM" id="CLU_2512825_0_0_1"/>